<name>A0A9N9JMT8_9GLOM</name>
<feature type="non-terminal residue" evidence="1">
    <location>
        <position position="271"/>
    </location>
</feature>
<evidence type="ECO:0000313" key="2">
    <source>
        <dbReference type="Proteomes" id="UP000789405"/>
    </source>
</evidence>
<organism evidence="1 2">
    <name type="scientific">Dentiscutata erythropus</name>
    <dbReference type="NCBI Taxonomy" id="1348616"/>
    <lineage>
        <taxon>Eukaryota</taxon>
        <taxon>Fungi</taxon>
        <taxon>Fungi incertae sedis</taxon>
        <taxon>Mucoromycota</taxon>
        <taxon>Glomeromycotina</taxon>
        <taxon>Glomeromycetes</taxon>
        <taxon>Diversisporales</taxon>
        <taxon>Gigasporaceae</taxon>
        <taxon>Dentiscutata</taxon>
    </lineage>
</organism>
<dbReference type="Proteomes" id="UP000789405">
    <property type="component" value="Unassembled WGS sequence"/>
</dbReference>
<sequence length="271" mass="30939">VPLSQPVDEPIFRDLANTTMIFLKIISTVNIPPSAQIIDQRPTGIFIANVADKVGRASQTENQMIVQYLKDLAESAYQTGKKVEKVFSTGEYLITRIGNEITSIRETLVLDTILSRRNITFLSNRINKLLFQITEFRDQFKAIIVAIDAEEKVWNGTNYGINSFPDIENYFELIKTAGRKIYKWENILNSLTIFKRGFLVTFEARREVESVFRVAELVRIELIQSKEIIRGLNKRKIVSRSDLINLEGVEKLAEVVSASWAEKDKSGIIIH</sequence>
<dbReference type="AlphaFoldDB" id="A0A9N9JMT8"/>
<proteinExistence type="predicted"/>
<protein>
    <submittedName>
        <fullName evidence="1">3885_t:CDS:1</fullName>
    </submittedName>
</protein>
<comment type="caution">
    <text evidence="1">The sequence shown here is derived from an EMBL/GenBank/DDBJ whole genome shotgun (WGS) entry which is preliminary data.</text>
</comment>
<keyword evidence="2" id="KW-1185">Reference proteome</keyword>
<dbReference type="OrthoDB" id="2366915at2759"/>
<evidence type="ECO:0000313" key="1">
    <source>
        <dbReference type="EMBL" id="CAG8786441.1"/>
    </source>
</evidence>
<reference evidence="1" key="1">
    <citation type="submission" date="2021-06" db="EMBL/GenBank/DDBJ databases">
        <authorList>
            <person name="Kallberg Y."/>
            <person name="Tangrot J."/>
            <person name="Rosling A."/>
        </authorList>
    </citation>
    <scope>NUCLEOTIDE SEQUENCE</scope>
    <source>
        <strain evidence="1">MA453B</strain>
    </source>
</reference>
<gene>
    <name evidence="1" type="ORF">DERYTH_LOCUS20503</name>
</gene>
<dbReference type="EMBL" id="CAJVPY010024278">
    <property type="protein sequence ID" value="CAG8786441.1"/>
    <property type="molecule type" value="Genomic_DNA"/>
</dbReference>
<accession>A0A9N9JMT8</accession>